<protein>
    <submittedName>
        <fullName evidence="1">Uncharacterized protein</fullName>
    </submittedName>
</protein>
<dbReference type="KEGG" id="shs:STEHIDRAFT_164165"/>
<dbReference type="Proteomes" id="UP000053927">
    <property type="component" value="Unassembled WGS sequence"/>
</dbReference>
<gene>
    <name evidence="1" type="ORF">STEHIDRAFT_164165</name>
</gene>
<accession>R7RVF5</accession>
<evidence type="ECO:0000313" key="1">
    <source>
        <dbReference type="EMBL" id="EIM78954.1"/>
    </source>
</evidence>
<name>R7RVF5_STEHR</name>
<sequence length="51" mass="5898">MVSTLPEKSELKRSMDWSMGLKYRVRGLHEPCVARVAAKPNKEKKQKKEVV</sequence>
<dbReference type="GeneID" id="18802566"/>
<proteinExistence type="predicted"/>
<evidence type="ECO:0000313" key="2">
    <source>
        <dbReference type="Proteomes" id="UP000053927"/>
    </source>
</evidence>
<dbReference type="EMBL" id="JH687506">
    <property type="protein sequence ID" value="EIM78954.1"/>
    <property type="molecule type" value="Genomic_DNA"/>
</dbReference>
<organism evidence="1 2">
    <name type="scientific">Stereum hirsutum (strain FP-91666)</name>
    <name type="common">White-rot fungus</name>
    <dbReference type="NCBI Taxonomy" id="721885"/>
    <lineage>
        <taxon>Eukaryota</taxon>
        <taxon>Fungi</taxon>
        <taxon>Dikarya</taxon>
        <taxon>Basidiomycota</taxon>
        <taxon>Agaricomycotina</taxon>
        <taxon>Agaricomycetes</taxon>
        <taxon>Russulales</taxon>
        <taxon>Stereaceae</taxon>
        <taxon>Stereum</taxon>
    </lineage>
</organism>
<dbReference type="RefSeq" id="XP_007311948.1">
    <property type="nucleotide sequence ID" value="XM_007311886.1"/>
</dbReference>
<reference evidence="2" key="1">
    <citation type="journal article" date="2012" name="Science">
        <title>The Paleozoic origin of enzymatic lignin decomposition reconstructed from 31 fungal genomes.</title>
        <authorList>
            <person name="Floudas D."/>
            <person name="Binder M."/>
            <person name="Riley R."/>
            <person name="Barry K."/>
            <person name="Blanchette R.A."/>
            <person name="Henrissat B."/>
            <person name="Martinez A.T."/>
            <person name="Otillar R."/>
            <person name="Spatafora J.W."/>
            <person name="Yadav J.S."/>
            <person name="Aerts A."/>
            <person name="Benoit I."/>
            <person name="Boyd A."/>
            <person name="Carlson A."/>
            <person name="Copeland A."/>
            <person name="Coutinho P.M."/>
            <person name="de Vries R.P."/>
            <person name="Ferreira P."/>
            <person name="Findley K."/>
            <person name="Foster B."/>
            <person name="Gaskell J."/>
            <person name="Glotzer D."/>
            <person name="Gorecki P."/>
            <person name="Heitman J."/>
            <person name="Hesse C."/>
            <person name="Hori C."/>
            <person name="Igarashi K."/>
            <person name="Jurgens J.A."/>
            <person name="Kallen N."/>
            <person name="Kersten P."/>
            <person name="Kohler A."/>
            <person name="Kuees U."/>
            <person name="Kumar T.K.A."/>
            <person name="Kuo A."/>
            <person name="LaButti K."/>
            <person name="Larrondo L.F."/>
            <person name="Lindquist E."/>
            <person name="Ling A."/>
            <person name="Lombard V."/>
            <person name="Lucas S."/>
            <person name="Lundell T."/>
            <person name="Martin R."/>
            <person name="McLaughlin D.J."/>
            <person name="Morgenstern I."/>
            <person name="Morin E."/>
            <person name="Murat C."/>
            <person name="Nagy L.G."/>
            <person name="Nolan M."/>
            <person name="Ohm R.A."/>
            <person name="Patyshakuliyeva A."/>
            <person name="Rokas A."/>
            <person name="Ruiz-Duenas F.J."/>
            <person name="Sabat G."/>
            <person name="Salamov A."/>
            <person name="Samejima M."/>
            <person name="Schmutz J."/>
            <person name="Slot J.C."/>
            <person name="St John F."/>
            <person name="Stenlid J."/>
            <person name="Sun H."/>
            <person name="Sun S."/>
            <person name="Syed K."/>
            <person name="Tsang A."/>
            <person name="Wiebenga A."/>
            <person name="Young D."/>
            <person name="Pisabarro A."/>
            <person name="Eastwood D.C."/>
            <person name="Martin F."/>
            <person name="Cullen D."/>
            <person name="Grigoriev I.V."/>
            <person name="Hibbett D.S."/>
        </authorList>
    </citation>
    <scope>NUCLEOTIDE SEQUENCE [LARGE SCALE GENOMIC DNA]</scope>
    <source>
        <strain evidence="2">FP-91666</strain>
    </source>
</reference>
<keyword evidence="2" id="KW-1185">Reference proteome</keyword>
<dbReference type="AlphaFoldDB" id="R7RVF5"/>